<dbReference type="Proteomes" id="UP000199093">
    <property type="component" value="Unassembled WGS sequence"/>
</dbReference>
<name>A0A1G8QJ61_9RHOB</name>
<dbReference type="InterPro" id="IPR011049">
    <property type="entry name" value="Serralysin-like_metalloprot_C"/>
</dbReference>
<dbReference type="InterPro" id="IPR018511">
    <property type="entry name" value="Hemolysin-typ_Ca-bd_CS"/>
</dbReference>
<evidence type="ECO:0000313" key="4">
    <source>
        <dbReference type="Proteomes" id="UP000199093"/>
    </source>
</evidence>
<dbReference type="CDD" id="cd05379">
    <property type="entry name" value="CAP_bacterial"/>
    <property type="match status" value="1"/>
</dbReference>
<dbReference type="Pfam" id="PF00188">
    <property type="entry name" value="CAP"/>
    <property type="match status" value="1"/>
</dbReference>
<dbReference type="STRING" id="555512.SAMN04487993_101617"/>
<dbReference type="AlphaFoldDB" id="A0A1G8QJ61"/>
<dbReference type="EMBL" id="FNEJ01000016">
    <property type="protein sequence ID" value="SDJ04762.1"/>
    <property type="molecule type" value="Genomic_DNA"/>
</dbReference>
<evidence type="ECO:0000259" key="2">
    <source>
        <dbReference type="Pfam" id="PF00188"/>
    </source>
</evidence>
<dbReference type="Gene3D" id="3.40.33.10">
    <property type="entry name" value="CAP"/>
    <property type="match status" value="1"/>
</dbReference>
<dbReference type="InterPro" id="IPR014044">
    <property type="entry name" value="CAP_dom"/>
</dbReference>
<protein>
    <submittedName>
        <fullName evidence="3">Uncharacterized conserved protein YkwD, contains CAP (CSP/antigen 5/PR1) domain</fullName>
    </submittedName>
</protein>
<sequence length="505" mass="53671">MALTETYMSIASDLERHMLDLINAERAALGLQALRLEQHLNASAEIHSDWMLDSDIFSHSGRVLPGDSDASSATDRMRAAGFDFSGSWRSGENLAVQSARGAEGYFDDVEDLHVSLMNSPGHRANILRPEYEVIGIGIELGEFTYSSGATLLSVMATQNFAATDGVLLLDDGTPPDPEPQPDRPQDLMGSRGGDMLTGGSADDTLNGWYGHDTIDGGAGADKMIGGPGGDLFHVDDLGDLVLESRKWGGTDTVISSVDFRMGRQHIENLFLTGEAVLGAGNGLRNEIRGNDQDNILDGGPNIDTLIGGAGNDTYLVRTPGDTVIEGPGRGGADTVKAFFSYALPAHVERLYLQTVLTKAGDPLTINGIGNGLDNLIIGNPYDNLIAGREGRDTLRGQAGADTFVFDRAPGRDNVDRIIDFNTNEANEGDLLKMKGALFGGLAAGLLEADLFVAGTRAQDGDDRFIFDRASGQLWFDGDGAGGDAQLLVATFEQNAQVTASDIEIF</sequence>
<organism evidence="3 4">
    <name type="scientific">Salipiger marinus</name>
    <dbReference type="NCBI Taxonomy" id="555512"/>
    <lineage>
        <taxon>Bacteria</taxon>
        <taxon>Pseudomonadati</taxon>
        <taxon>Pseudomonadota</taxon>
        <taxon>Alphaproteobacteria</taxon>
        <taxon>Rhodobacterales</taxon>
        <taxon>Roseobacteraceae</taxon>
        <taxon>Salipiger</taxon>
    </lineage>
</organism>
<dbReference type="InterPro" id="IPR001343">
    <property type="entry name" value="Hemolysn_Ca-bd"/>
</dbReference>
<dbReference type="Gene3D" id="2.150.10.10">
    <property type="entry name" value="Serralysin-like metalloprotease, C-terminal"/>
    <property type="match status" value="2"/>
</dbReference>
<proteinExistence type="predicted"/>
<feature type="region of interest" description="Disordered" evidence="1">
    <location>
        <begin position="168"/>
        <end position="196"/>
    </location>
</feature>
<gene>
    <name evidence="3" type="ORF">SAMN04487993_101617</name>
</gene>
<dbReference type="PROSITE" id="PS00330">
    <property type="entry name" value="HEMOLYSIN_CALCIUM"/>
    <property type="match status" value="1"/>
</dbReference>
<evidence type="ECO:0000313" key="3">
    <source>
        <dbReference type="EMBL" id="SDJ04762.1"/>
    </source>
</evidence>
<dbReference type="SUPFAM" id="SSF55797">
    <property type="entry name" value="PR-1-like"/>
    <property type="match status" value="1"/>
</dbReference>
<feature type="domain" description="SCP" evidence="2">
    <location>
        <begin position="19"/>
        <end position="143"/>
    </location>
</feature>
<keyword evidence="4" id="KW-1185">Reference proteome</keyword>
<dbReference type="SUPFAM" id="SSF51120">
    <property type="entry name" value="beta-Roll"/>
    <property type="match status" value="2"/>
</dbReference>
<dbReference type="Pfam" id="PF00353">
    <property type="entry name" value="HemolysinCabind"/>
    <property type="match status" value="3"/>
</dbReference>
<accession>A0A1G8QJ61</accession>
<dbReference type="GO" id="GO:0005509">
    <property type="term" value="F:calcium ion binding"/>
    <property type="evidence" value="ECO:0007669"/>
    <property type="project" value="InterPro"/>
</dbReference>
<dbReference type="PRINTS" id="PR00313">
    <property type="entry name" value="CABNDNGRPT"/>
</dbReference>
<dbReference type="InterPro" id="IPR035940">
    <property type="entry name" value="CAP_sf"/>
</dbReference>
<dbReference type="PANTHER" id="PTHR31157:SF1">
    <property type="entry name" value="SCP DOMAIN-CONTAINING PROTEIN"/>
    <property type="match status" value="1"/>
</dbReference>
<dbReference type="PANTHER" id="PTHR31157">
    <property type="entry name" value="SCP DOMAIN-CONTAINING PROTEIN"/>
    <property type="match status" value="1"/>
</dbReference>
<reference evidence="4" key="1">
    <citation type="submission" date="2016-10" db="EMBL/GenBank/DDBJ databases">
        <authorList>
            <person name="Varghese N."/>
            <person name="Submissions S."/>
        </authorList>
    </citation>
    <scope>NUCLEOTIDE SEQUENCE [LARGE SCALE GENOMIC DNA]</scope>
    <source>
        <strain evidence="4">DSM 26424</strain>
    </source>
</reference>
<evidence type="ECO:0000256" key="1">
    <source>
        <dbReference type="SAM" id="MobiDB-lite"/>
    </source>
</evidence>